<evidence type="ECO:0000313" key="5">
    <source>
        <dbReference type="Proteomes" id="UP000303847"/>
    </source>
</evidence>
<protein>
    <submittedName>
        <fullName evidence="2">Transcriptional regulator</fullName>
    </submittedName>
</protein>
<dbReference type="EMBL" id="QDKK01000019">
    <property type="protein sequence ID" value="PWC23805.1"/>
    <property type="molecule type" value="Genomic_DNA"/>
</dbReference>
<evidence type="ECO:0000259" key="1">
    <source>
        <dbReference type="Pfam" id="PF04606"/>
    </source>
</evidence>
<dbReference type="EMBL" id="CP034036">
    <property type="protein sequence ID" value="QCR03889.1"/>
    <property type="molecule type" value="Genomic_DNA"/>
</dbReference>
<dbReference type="InterPro" id="IPR007684">
    <property type="entry name" value="Znf_Ogr/Delta"/>
</dbReference>
<proteinExistence type="predicted"/>
<reference evidence="3 5" key="2">
    <citation type="submission" date="2018-11" db="EMBL/GenBank/DDBJ databases">
        <title>Genome sequences of Brenneria nigrifluens and Brenneria rubrifaciens.</title>
        <authorList>
            <person name="Poret-Peterson A.T."/>
            <person name="McClean A.E."/>
            <person name="Kluepfel D.A."/>
        </authorList>
    </citation>
    <scope>NUCLEOTIDE SEQUENCE [LARGE SCALE GENOMIC DNA]</scope>
    <source>
        <strain evidence="3 5">ATCC 13028</strain>
    </source>
</reference>
<dbReference type="Proteomes" id="UP000303847">
    <property type="component" value="Chromosome"/>
</dbReference>
<dbReference type="RefSeq" id="WP_009112021.1">
    <property type="nucleotide sequence ID" value="NZ_CP034036.1"/>
</dbReference>
<dbReference type="OrthoDB" id="6895359at2"/>
<sequence>MRIMRVYCPECGTVARVKKTHRKHPHISDIYCACTDVECGHTFVMNMTFSHTLSPSAKTHGHVIKSVIDGIAPDKRKEMIDMLRQAQEDDKKAENVDEPENSLVVVRRKIGEK</sequence>
<accession>A0A2U1UQ46</accession>
<reference evidence="2 4" key="1">
    <citation type="submission" date="2018-04" db="EMBL/GenBank/DDBJ databases">
        <title>Brenneria corticis sp.nov.</title>
        <authorList>
            <person name="Li Y."/>
        </authorList>
    </citation>
    <scope>NUCLEOTIDE SEQUENCE [LARGE SCALE GENOMIC DNA]</scope>
    <source>
        <strain evidence="2 4">LMG 2694</strain>
    </source>
</reference>
<evidence type="ECO:0000313" key="3">
    <source>
        <dbReference type="EMBL" id="QCR03889.1"/>
    </source>
</evidence>
<evidence type="ECO:0000313" key="2">
    <source>
        <dbReference type="EMBL" id="PWC23805.1"/>
    </source>
</evidence>
<evidence type="ECO:0000313" key="4">
    <source>
        <dbReference type="Proteomes" id="UP000295985"/>
    </source>
</evidence>
<dbReference type="AlphaFoldDB" id="A0A2U1UQ46"/>
<name>A0A2U1UQ46_9GAMM</name>
<dbReference type="Pfam" id="PF04606">
    <property type="entry name" value="Ogr_Delta"/>
    <property type="match status" value="1"/>
</dbReference>
<gene>
    <name evidence="2" type="ORF">DDT54_13135</name>
    <name evidence="3" type="ORF">EH206_06685</name>
</gene>
<feature type="domain" description="Zinc finger Ogr/Delta-type" evidence="1">
    <location>
        <begin position="8"/>
        <end position="53"/>
    </location>
</feature>
<keyword evidence="5" id="KW-1185">Reference proteome</keyword>
<dbReference type="Proteomes" id="UP000295985">
    <property type="component" value="Unassembled WGS sequence"/>
</dbReference>
<organism evidence="2 4">
    <name type="scientific">Brenneria nigrifluens DSM 30175 = ATCC 13028</name>
    <dbReference type="NCBI Taxonomy" id="1121120"/>
    <lineage>
        <taxon>Bacteria</taxon>
        <taxon>Pseudomonadati</taxon>
        <taxon>Pseudomonadota</taxon>
        <taxon>Gammaproteobacteria</taxon>
        <taxon>Enterobacterales</taxon>
        <taxon>Pectobacteriaceae</taxon>
        <taxon>Brenneria</taxon>
    </lineage>
</organism>